<organism evidence="1 2">
    <name type="scientific">Gossypium arboreum</name>
    <name type="common">Tree cotton</name>
    <name type="synonym">Gossypium nanking</name>
    <dbReference type="NCBI Taxonomy" id="29729"/>
    <lineage>
        <taxon>Eukaryota</taxon>
        <taxon>Viridiplantae</taxon>
        <taxon>Streptophyta</taxon>
        <taxon>Embryophyta</taxon>
        <taxon>Tracheophyta</taxon>
        <taxon>Spermatophyta</taxon>
        <taxon>Magnoliopsida</taxon>
        <taxon>eudicotyledons</taxon>
        <taxon>Gunneridae</taxon>
        <taxon>Pentapetalae</taxon>
        <taxon>rosids</taxon>
        <taxon>malvids</taxon>
        <taxon>Malvales</taxon>
        <taxon>Malvaceae</taxon>
        <taxon>Malvoideae</taxon>
        <taxon>Gossypium</taxon>
    </lineage>
</organism>
<accession>A0ABR0NK21</accession>
<name>A0ABR0NK21_GOSAR</name>
<sequence length="171" mass="18765">MQSAQLDAPTCWFCKIQYGRAMSGILGQAGIGGILHSSDGVKVPKTVNGNAEHSSQGRYFCWSRYYFDSVLEVLSMMKRFVAIFSAMLLFVATMEADGKRMTLEKEPEPSNHQMGRKVDVGAKDGIDLTAVHGAGEDDSDVALLASLNKVTTESRHDFFPNESNPYGHSRP</sequence>
<evidence type="ECO:0000313" key="1">
    <source>
        <dbReference type="EMBL" id="KAK5794614.1"/>
    </source>
</evidence>
<comment type="caution">
    <text evidence="1">The sequence shown here is derived from an EMBL/GenBank/DDBJ whole genome shotgun (WGS) entry which is preliminary data.</text>
</comment>
<dbReference type="Proteomes" id="UP001358586">
    <property type="component" value="Chromosome 10"/>
</dbReference>
<reference evidence="1 2" key="1">
    <citation type="submission" date="2023-03" db="EMBL/GenBank/DDBJ databases">
        <title>WGS of Gossypium arboreum.</title>
        <authorList>
            <person name="Yu D."/>
        </authorList>
    </citation>
    <scope>NUCLEOTIDE SEQUENCE [LARGE SCALE GENOMIC DNA]</scope>
    <source>
        <tissue evidence="1">Leaf</tissue>
    </source>
</reference>
<protein>
    <submittedName>
        <fullName evidence="1">Uncharacterized protein</fullName>
    </submittedName>
</protein>
<keyword evidence="2" id="KW-1185">Reference proteome</keyword>
<evidence type="ECO:0000313" key="2">
    <source>
        <dbReference type="Proteomes" id="UP001358586"/>
    </source>
</evidence>
<proteinExistence type="predicted"/>
<gene>
    <name evidence="1" type="ORF">PVK06_035853</name>
</gene>
<dbReference type="EMBL" id="JARKNE010000010">
    <property type="protein sequence ID" value="KAK5794614.1"/>
    <property type="molecule type" value="Genomic_DNA"/>
</dbReference>